<comment type="caution">
    <text evidence="2">The sequence shown here is derived from an EMBL/GenBank/DDBJ whole genome shotgun (WGS) entry which is preliminary data.</text>
</comment>
<sequence>MSGTGPFPDLLRAQIRREFTASQQYLAAAVHFDAQRLPQLARICYLGAEDKRAHALRMVQYLLDRDAAVPVTGTDEVRSEFESPTATVEFLLTRERELTDHITTLTRTARDAGDYLGEQFVRWFLEDQLAEVARLTTLAAVCERAAGNLFDIEEFVAREIPATRTTDASAPKPAGTARR</sequence>
<accession>A0A231HCJ1</accession>
<name>A0A231HCJ1_9NOCA</name>
<organism evidence="2 3">
    <name type="scientific">Nocardia cerradoensis</name>
    <dbReference type="NCBI Taxonomy" id="85688"/>
    <lineage>
        <taxon>Bacteria</taxon>
        <taxon>Bacillati</taxon>
        <taxon>Actinomycetota</taxon>
        <taxon>Actinomycetes</taxon>
        <taxon>Mycobacteriales</taxon>
        <taxon>Nocardiaceae</taxon>
        <taxon>Nocardia</taxon>
    </lineage>
</organism>
<dbReference type="AlphaFoldDB" id="A0A231HCJ1"/>
<dbReference type="InterPro" id="IPR009078">
    <property type="entry name" value="Ferritin-like_SF"/>
</dbReference>
<dbReference type="RefSeq" id="WP_039775100.1">
    <property type="nucleotide sequence ID" value="NZ_JAAXOR010000005.1"/>
</dbReference>
<dbReference type="GO" id="GO:0004322">
    <property type="term" value="F:ferroxidase activity"/>
    <property type="evidence" value="ECO:0007669"/>
    <property type="project" value="UniProtKB-EC"/>
</dbReference>
<dbReference type="GO" id="GO:0008199">
    <property type="term" value="F:ferric iron binding"/>
    <property type="evidence" value="ECO:0007669"/>
    <property type="project" value="InterPro"/>
</dbReference>
<dbReference type="Proteomes" id="UP000215506">
    <property type="component" value="Unassembled WGS sequence"/>
</dbReference>
<proteinExistence type="predicted"/>
<feature type="domain" description="Ferritin-like diiron" evidence="1">
    <location>
        <begin position="1"/>
        <end position="146"/>
    </location>
</feature>
<dbReference type="InterPro" id="IPR009040">
    <property type="entry name" value="Ferritin-like_diiron"/>
</dbReference>
<dbReference type="EMBL" id="NGAF01000002">
    <property type="protein sequence ID" value="OXR46528.1"/>
    <property type="molecule type" value="Genomic_DNA"/>
</dbReference>
<dbReference type="Pfam" id="PF00210">
    <property type="entry name" value="Ferritin"/>
    <property type="match status" value="1"/>
</dbReference>
<dbReference type="InterPro" id="IPR012347">
    <property type="entry name" value="Ferritin-like"/>
</dbReference>
<dbReference type="PROSITE" id="PS50905">
    <property type="entry name" value="FERRITIN_LIKE"/>
    <property type="match status" value="1"/>
</dbReference>
<evidence type="ECO:0000259" key="1">
    <source>
        <dbReference type="PROSITE" id="PS50905"/>
    </source>
</evidence>
<keyword evidence="3" id="KW-1185">Reference proteome</keyword>
<dbReference type="InterPro" id="IPR008331">
    <property type="entry name" value="Ferritin_DPS_dom"/>
</dbReference>
<gene>
    <name evidence="2" type="primary">bfrB_2</name>
    <name evidence="2" type="ORF">B7C42_01498</name>
</gene>
<protein>
    <submittedName>
        <fullName evidence="2">Ferritin BfrB</fullName>
        <ecNumber evidence="2">1.16.3.1</ecNumber>
    </submittedName>
</protein>
<evidence type="ECO:0000313" key="3">
    <source>
        <dbReference type="Proteomes" id="UP000215506"/>
    </source>
</evidence>
<dbReference type="Gene3D" id="1.20.1260.10">
    <property type="match status" value="1"/>
</dbReference>
<keyword evidence="2" id="KW-0560">Oxidoreductase</keyword>
<dbReference type="EC" id="1.16.3.1" evidence="2"/>
<reference evidence="2 3" key="1">
    <citation type="submission" date="2017-07" db="EMBL/GenBank/DDBJ databases">
        <title>First draft Genome Sequence of Nocardia cerradoensis isolated from human infection.</title>
        <authorList>
            <person name="Carrasco G."/>
        </authorList>
    </citation>
    <scope>NUCLEOTIDE SEQUENCE [LARGE SCALE GENOMIC DNA]</scope>
    <source>
        <strain evidence="2 3">CNM20130759</strain>
    </source>
</reference>
<dbReference type="SUPFAM" id="SSF47240">
    <property type="entry name" value="Ferritin-like"/>
    <property type="match status" value="1"/>
</dbReference>
<evidence type="ECO:0000313" key="2">
    <source>
        <dbReference type="EMBL" id="OXR46528.1"/>
    </source>
</evidence>